<dbReference type="GO" id="GO:0031071">
    <property type="term" value="F:cysteine desulfurase activity"/>
    <property type="evidence" value="ECO:0007669"/>
    <property type="project" value="UniProtKB-EC"/>
</dbReference>
<proteinExistence type="inferred from homology"/>
<dbReference type="Pfam" id="PF00266">
    <property type="entry name" value="Aminotran_5"/>
    <property type="match status" value="1"/>
</dbReference>
<accession>A0A094WG51</accession>
<dbReference type="STRING" id="1218173.BALCAV_0220700"/>
<dbReference type="InterPro" id="IPR015424">
    <property type="entry name" value="PyrdxlP-dep_Trfase"/>
</dbReference>
<dbReference type="PANTHER" id="PTHR43586:SF4">
    <property type="entry name" value="ISOPENICILLIN N EPIMERASE"/>
    <property type="match status" value="1"/>
</dbReference>
<dbReference type="EMBL" id="ALPT02000109">
    <property type="protein sequence ID" value="KGA95736.1"/>
    <property type="molecule type" value="Genomic_DNA"/>
</dbReference>
<evidence type="ECO:0000256" key="3">
    <source>
        <dbReference type="ARBA" id="ARBA00012239"/>
    </source>
</evidence>
<organism evidence="8 10">
    <name type="scientific">Alkalihalobacillus alcalophilus ATCC 27647 = CGMCC 1.3604</name>
    <dbReference type="NCBI Taxonomy" id="1218173"/>
    <lineage>
        <taxon>Bacteria</taxon>
        <taxon>Bacillati</taxon>
        <taxon>Bacillota</taxon>
        <taxon>Bacilli</taxon>
        <taxon>Bacillales</taxon>
        <taxon>Bacillaceae</taxon>
        <taxon>Alkalihalobacillus</taxon>
    </lineage>
</organism>
<reference evidence="8 10" key="1">
    <citation type="journal article" date="2014" name="Genome Announc.">
        <title>Draft Genome Sequence of Bacillus alcalophilus AV1934, a Classic Alkaliphile Isolated from Human Feces in 1934.</title>
        <authorList>
            <person name="Attie O."/>
            <person name="Jayaprakash A."/>
            <person name="Shah H."/>
            <person name="Paulsen I.T."/>
            <person name="Morino M."/>
            <person name="Takahashi Y."/>
            <person name="Narumi I."/>
            <person name="Sachidanandam R."/>
            <person name="Satoh K."/>
            <person name="Ito M."/>
            <person name="Krulwich T.A."/>
        </authorList>
    </citation>
    <scope>NUCLEOTIDE SEQUENCE [LARGE SCALE GENOMIC DNA]</scope>
    <source>
        <strain evidence="8 10">AV1934</strain>
    </source>
</reference>
<evidence type="ECO:0000256" key="2">
    <source>
        <dbReference type="ARBA" id="ARBA00010447"/>
    </source>
</evidence>
<dbReference type="Gene3D" id="3.90.1150.10">
    <property type="entry name" value="Aspartate Aminotransferase, domain 1"/>
    <property type="match status" value="1"/>
</dbReference>
<name>A0A094WG51_ALKAL</name>
<dbReference type="NCBIfam" id="TIGR01977">
    <property type="entry name" value="am_tr_V_EF2568"/>
    <property type="match status" value="1"/>
</dbReference>
<dbReference type="eggNOG" id="COG0520">
    <property type="taxonomic scope" value="Bacteria"/>
</dbReference>
<evidence type="ECO:0000313" key="10">
    <source>
        <dbReference type="Proteomes" id="UP000002754"/>
    </source>
</evidence>
<dbReference type="InterPro" id="IPR015422">
    <property type="entry name" value="PyrdxlP-dep_Trfase_small"/>
</dbReference>
<dbReference type="InterPro" id="IPR010969">
    <property type="entry name" value="Cys_dSase-rel_unknwn_funct"/>
</dbReference>
<reference evidence="9 11" key="2">
    <citation type="submission" date="2014-01" db="EMBL/GenBank/DDBJ databases">
        <title>Draft genome sequencing of Bacillus alcalophilus CGMCC 1.3604.</title>
        <authorList>
            <person name="Yang J."/>
            <person name="Diao L."/>
            <person name="Yang S."/>
        </authorList>
    </citation>
    <scope>NUCLEOTIDE SEQUENCE [LARGE SCALE GENOMIC DNA]</scope>
    <source>
        <strain evidence="9 11">CGMCC 1.3604</strain>
    </source>
</reference>
<evidence type="ECO:0000313" key="8">
    <source>
        <dbReference type="EMBL" id="KGA95736.1"/>
    </source>
</evidence>
<dbReference type="AlphaFoldDB" id="A0A094WG51"/>
<dbReference type="PIRSF" id="PIRSF005572">
    <property type="entry name" value="NifS"/>
    <property type="match status" value="1"/>
</dbReference>
<keyword evidence="10" id="KW-1185">Reference proteome</keyword>
<evidence type="ECO:0000313" key="9">
    <source>
        <dbReference type="EMBL" id="THG90559.1"/>
    </source>
</evidence>
<dbReference type="Proteomes" id="UP000002754">
    <property type="component" value="Unassembled WGS sequence"/>
</dbReference>
<dbReference type="InterPro" id="IPR020578">
    <property type="entry name" value="Aminotrans_V_PyrdxlP_BS"/>
</dbReference>
<dbReference type="SUPFAM" id="SSF53383">
    <property type="entry name" value="PLP-dependent transferases"/>
    <property type="match status" value="1"/>
</dbReference>
<comment type="catalytic activity">
    <reaction evidence="5">
        <text>(sulfur carrier)-H + L-cysteine = (sulfur carrier)-SH + L-alanine</text>
        <dbReference type="Rhea" id="RHEA:43892"/>
        <dbReference type="Rhea" id="RHEA-COMP:14737"/>
        <dbReference type="Rhea" id="RHEA-COMP:14739"/>
        <dbReference type="ChEBI" id="CHEBI:29917"/>
        <dbReference type="ChEBI" id="CHEBI:35235"/>
        <dbReference type="ChEBI" id="CHEBI:57972"/>
        <dbReference type="ChEBI" id="CHEBI:64428"/>
        <dbReference type="EC" id="2.8.1.7"/>
    </reaction>
</comment>
<evidence type="ECO:0000256" key="4">
    <source>
        <dbReference type="ARBA" id="ARBA00022898"/>
    </source>
</evidence>
<comment type="cofactor">
    <cofactor evidence="1 6">
        <name>pyridoxal 5'-phosphate</name>
        <dbReference type="ChEBI" id="CHEBI:597326"/>
    </cofactor>
</comment>
<evidence type="ECO:0000259" key="7">
    <source>
        <dbReference type="Pfam" id="PF00266"/>
    </source>
</evidence>
<dbReference type="EMBL" id="JALP01000135">
    <property type="protein sequence ID" value="THG90559.1"/>
    <property type="molecule type" value="Genomic_DNA"/>
</dbReference>
<protein>
    <recommendedName>
        <fullName evidence="3">cysteine desulfurase</fullName>
        <ecNumber evidence="3">2.8.1.7</ecNumber>
    </recommendedName>
</protein>
<evidence type="ECO:0000313" key="11">
    <source>
        <dbReference type="Proteomes" id="UP000297014"/>
    </source>
</evidence>
<comment type="similarity">
    <text evidence="2">Belongs to the class-V pyridoxal-phosphate-dependent aminotransferase family. Csd subfamily.</text>
</comment>
<evidence type="ECO:0000256" key="5">
    <source>
        <dbReference type="ARBA" id="ARBA00050776"/>
    </source>
</evidence>
<dbReference type="Gene3D" id="3.40.640.10">
    <property type="entry name" value="Type I PLP-dependent aspartate aminotransferase-like (Major domain)"/>
    <property type="match status" value="1"/>
</dbReference>
<dbReference type="OrthoDB" id="9804366at2"/>
<dbReference type="InterPro" id="IPR000192">
    <property type="entry name" value="Aminotrans_V_dom"/>
</dbReference>
<dbReference type="PANTHER" id="PTHR43586">
    <property type="entry name" value="CYSTEINE DESULFURASE"/>
    <property type="match status" value="1"/>
</dbReference>
<keyword evidence="4" id="KW-0663">Pyridoxal phosphate</keyword>
<dbReference type="InterPro" id="IPR016454">
    <property type="entry name" value="Cysteine_dSase"/>
</dbReference>
<sequence>MIYFDHAATSFPKPKEVGEAMLEAVNEYGANPGRGGHFLSKKAGKIIEETREKLMDFFSAPSANHVWFYQNATMALNQAILGFPFEEGQHVVTTAFEHNSVLRPLNRLVEEKRIDVTYVEPDENGLITTEAIRMVVTPHTRMIAVSHASNVTGALIDLKAISDIAKQVNAVLLVDASQTAGTIPISMEEQGIDLLALAGHKSMLGPQGTAVLISKQDYGLKPLITGGTGSHSELPEQPLQWPERYEAGTLNTPGIAGLSKGIDEINEVGIESIYKHEQELMRSCLEGLKRLEGISFYGPTDLTKRLAVLSFRLEQIGSHELAIILDEHYKIGVRAGLHCAPRTHHSLATIDTGLVRVSFGPYNTKEEVETFVQAIEEIVTAFQ</sequence>
<feature type="domain" description="Aminotransferase class V" evidence="7">
    <location>
        <begin position="2"/>
        <end position="371"/>
    </location>
</feature>
<dbReference type="Proteomes" id="UP000297014">
    <property type="component" value="Unassembled WGS sequence"/>
</dbReference>
<evidence type="ECO:0000256" key="1">
    <source>
        <dbReference type="ARBA" id="ARBA00001933"/>
    </source>
</evidence>
<dbReference type="RefSeq" id="WP_004428757.1">
    <property type="nucleotide sequence ID" value="NZ_JALP01000135.1"/>
</dbReference>
<evidence type="ECO:0000256" key="6">
    <source>
        <dbReference type="RuleBase" id="RU004504"/>
    </source>
</evidence>
<dbReference type="PROSITE" id="PS00595">
    <property type="entry name" value="AA_TRANSFER_CLASS_5"/>
    <property type="match status" value="1"/>
</dbReference>
<gene>
    <name evidence="9" type="ORF">AJ85_10090</name>
    <name evidence="8" type="ORF">BALCAV_0220700</name>
</gene>
<dbReference type="InterPro" id="IPR015421">
    <property type="entry name" value="PyrdxlP-dep_Trfase_major"/>
</dbReference>
<comment type="caution">
    <text evidence="8">The sequence shown here is derived from an EMBL/GenBank/DDBJ whole genome shotgun (WGS) entry which is preliminary data.</text>
</comment>
<dbReference type="EC" id="2.8.1.7" evidence="3"/>